<feature type="compositionally biased region" description="Basic and acidic residues" evidence="13">
    <location>
        <begin position="35"/>
        <end position="50"/>
    </location>
</feature>
<name>A0A0L7QKA3_9HYME</name>
<keyword evidence="4" id="KW-0716">Sensory transduction</keyword>
<accession>A0A0L7QKA3</accession>
<dbReference type="PANTHER" id="PTHR11923:SF69">
    <property type="entry name" value="SENSORY NEURON MEMBRANE PROTEIN 1"/>
    <property type="match status" value="1"/>
</dbReference>
<keyword evidence="5 14" id="KW-0812">Transmembrane</keyword>
<feature type="disulfide bond" evidence="12">
    <location>
        <begin position="388"/>
        <end position="445"/>
    </location>
</feature>
<keyword evidence="16" id="KW-1185">Reference proteome</keyword>
<dbReference type="GO" id="GO:0005737">
    <property type="term" value="C:cytoplasm"/>
    <property type="evidence" value="ECO:0007669"/>
    <property type="project" value="TreeGrafter"/>
</dbReference>
<dbReference type="PANTHER" id="PTHR11923">
    <property type="entry name" value="SCAVENGER RECEPTOR CLASS B TYPE-1 SR-B1"/>
    <property type="match status" value="1"/>
</dbReference>
<keyword evidence="9 12" id="KW-1015">Disulfide bond</keyword>
<keyword evidence="6" id="KW-0552">Olfaction</keyword>
<feature type="compositionally biased region" description="Polar residues" evidence="13">
    <location>
        <begin position="52"/>
        <end position="70"/>
    </location>
</feature>
<feature type="compositionally biased region" description="Basic and acidic residues" evidence="13">
    <location>
        <begin position="132"/>
        <end position="146"/>
    </location>
</feature>
<proteinExistence type="inferred from homology"/>
<evidence type="ECO:0000256" key="1">
    <source>
        <dbReference type="ARBA" id="ARBA00004651"/>
    </source>
</evidence>
<evidence type="ECO:0000256" key="9">
    <source>
        <dbReference type="ARBA" id="ARBA00023157"/>
    </source>
</evidence>
<dbReference type="GO" id="GO:0005044">
    <property type="term" value="F:scavenger receptor activity"/>
    <property type="evidence" value="ECO:0007669"/>
    <property type="project" value="TreeGrafter"/>
</dbReference>
<feature type="disulfide bond" evidence="12">
    <location>
        <begin position="425"/>
        <end position="434"/>
    </location>
</feature>
<keyword evidence="3" id="KW-1003">Cell membrane</keyword>
<keyword evidence="10" id="KW-0675">Receptor</keyword>
<evidence type="ECO:0000256" key="11">
    <source>
        <dbReference type="ARBA" id="ARBA00023180"/>
    </source>
</evidence>
<dbReference type="Proteomes" id="UP000053825">
    <property type="component" value="Unassembled WGS sequence"/>
</dbReference>
<evidence type="ECO:0000256" key="8">
    <source>
        <dbReference type="ARBA" id="ARBA00023136"/>
    </source>
</evidence>
<dbReference type="InterPro" id="IPR002159">
    <property type="entry name" value="CD36_fam"/>
</dbReference>
<feature type="region of interest" description="Disordered" evidence="13">
    <location>
        <begin position="33"/>
        <end position="70"/>
    </location>
</feature>
<evidence type="ECO:0000256" key="4">
    <source>
        <dbReference type="ARBA" id="ARBA00022606"/>
    </source>
</evidence>
<feature type="region of interest" description="Disordered" evidence="13">
    <location>
        <begin position="94"/>
        <end position="146"/>
    </location>
</feature>
<sequence>MTEESSVAAVDGGVGGGGALQCVGPLTLTLTLTERASETKRDKQRRKDEETLSSVDRINDQPGNETSSTVYDGVFQTSKQVFRGAGLAPRCTCARGQGDPTGQRAKGRGSNDLGLGSDETCRRKKTEAGCGGREEAGERRTEQGRKDERMVLDNKNLQKLPLIEGTETYKVWLSPTLLTFGCYLFNVTNPDGVMRGEKPHLAECGPFMYDEIYGRYVLDVDKETDEIKYVTKSLYSFNKESSMTVSRQDKVTILNPAYVGTIALLATLPPDILAKYVTCNLKKYPELDKVCKTLKINVPPVLRTTDREDVYLLSLFQRMNDTYRGPFSMNRGLKNITRLGDTTSYKGKRVQTVWNSDKCNTVRGSDTITWPPLIEPLPFVSTFIPDLCRSIEADYEGDAWVHGLLGSRFVMKERMWDLNETECYCLPLNHVPQCLPQGLLDVSECQKVPIIFSEPHFLHADPELLTYARGLRPNKRIHETYIIIEPNTGTPLSGSKKMQLNLKLTKQRVDLLSNVSEGYFPMLWCENGNTPTLAVISFTYQILRMANIIWFMEKVPLIVGIYILLMSTLFCDCTKRKVKPTISPAESILISSYSRSDSDAHIAPRRHAHAFQ</sequence>
<dbReference type="GO" id="GO:0005886">
    <property type="term" value="C:plasma membrane"/>
    <property type="evidence" value="ECO:0007669"/>
    <property type="project" value="UniProtKB-SubCell"/>
</dbReference>
<evidence type="ECO:0000256" key="12">
    <source>
        <dbReference type="PIRSR" id="PIRSR605428-52"/>
    </source>
</evidence>
<evidence type="ECO:0000256" key="2">
    <source>
        <dbReference type="ARBA" id="ARBA00010532"/>
    </source>
</evidence>
<dbReference type="AlphaFoldDB" id="A0A0L7QKA3"/>
<evidence type="ECO:0000256" key="3">
    <source>
        <dbReference type="ARBA" id="ARBA00022475"/>
    </source>
</evidence>
<evidence type="ECO:0000256" key="14">
    <source>
        <dbReference type="SAM" id="Phobius"/>
    </source>
</evidence>
<reference evidence="15 16" key="1">
    <citation type="submission" date="2015-07" db="EMBL/GenBank/DDBJ databases">
        <title>The genome of Habropoda laboriosa.</title>
        <authorList>
            <person name="Pan H."/>
            <person name="Kapheim K."/>
        </authorList>
    </citation>
    <scope>NUCLEOTIDE SEQUENCE [LARGE SCALE GENOMIC DNA]</scope>
    <source>
        <strain evidence="15">0110345459</strain>
    </source>
</reference>
<feature type="transmembrane region" description="Helical" evidence="14">
    <location>
        <begin position="548"/>
        <end position="571"/>
    </location>
</feature>
<dbReference type="STRING" id="597456.A0A0L7QKA3"/>
<dbReference type="Pfam" id="PF01130">
    <property type="entry name" value="CD36"/>
    <property type="match status" value="1"/>
</dbReference>
<evidence type="ECO:0000313" key="15">
    <source>
        <dbReference type="EMBL" id="KOC59053.1"/>
    </source>
</evidence>
<feature type="disulfide bond" evidence="12">
    <location>
        <begin position="359"/>
        <end position="423"/>
    </location>
</feature>
<evidence type="ECO:0000313" key="16">
    <source>
        <dbReference type="Proteomes" id="UP000053825"/>
    </source>
</evidence>
<keyword evidence="8 14" id="KW-0472">Membrane</keyword>
<evidence type="ECO:0000256" key="6">
    <source>
        <dbReference type="ARBA" id="ARBA00022725"/>
    </source>
</evidence>
<organism evidence="15 16">
    <name type="scientific">Habropoda laboriosa</name>
    <dbReference type="NCBI Taxonomy" id="597456"/>
    <lineage>
        <taxon>Eukaryota</taxon>
        <taxon>Metazoa</taxon>
        <taxon>Ecdysozoa</taxon>
        <taxon>Arthropoda</taxon>
        <taxon>Hexapoda</taxon>
        <taxon>Insecta</taxon>
        <taxon>Pterygota</taxon>
        <taxon>Neoptera</taxon>
        <taxon>Endopterygota</taxon>
        <taxon>Hymenoptera</taxon>
        <taxon>Apocrita</taxon>
        <taxon>Aculeata</taxon>
        <taxon>Apoidea</taxon>
        <taxon>Anthophila</taxon>
        <taxon>Apidae</taxon>
        <taxon>Habropoda</taxon>
    </lineage>
</organism>
<dbReference type="GO" id="GO:0007608">
    <property type="term" value="P:sensory perception of smell"/>
    <property type="evidence" value="ECO:0007669"/>
    <property type="project" value="UniProtKB-KW"/>
</dbReference>
<comment type="similarity">
    <text evidence="2">Belongs to the CD36 family.</text>
</comment>
<evidence type="ECO:0000256" key="7">
    <source>
        <dbReference type="ARBA" id="ARBA00022989"/>
    </source>
</evidence>
<keyword evidence="11" id="KW-0325">Glycoprotein</keyword>
<protein>
    <submittedName>
        <fullName evidence="15">Sensory neuron membrane protein 2</fullName>
    </submittedName>
</protein>
<dbReference type="OrthoDB" id="195015at2759"/>
<comment type="subcellular location">
    <subcellularLocation>
        <location evidence="1">Cell membrane</location>
        <topology evidence="1">Multi-pass membrane protein</topology>
    </subcellularLocation>
</comment>
<gene>
    <name evidence="15" type="ORF">WH47_12867</name>
</gene>
<dbReference type="EMBL" id="KQ414957">
    <property type="protein sequence ID" value="KOC59053.1"/>
    <property type="molecule type" value="Genomic_DNA"/>
</dbReference>
<dbReference type="PRINTS" id="PR01609">
    <property type="entry name" value="CD36FAMILY"/>
</dbReference>
<dbReference type="InterPro" id="IPR005428">
    <property type="entry name" value="CD36/SCARB1/SNMP1"/>
</dbReference>
<evidence type="ECO:0000256" key="5">
    <source>
        <dbReference type="ARBA" id="ARBA00022692"/>
    </source>
</evidence>
<evidence type="ECO:0000256" key="10">
    <source>
        <dbReference type="ARBA" id="ARBA00023170"/>
    </source>
</evidence>
<dbReference type="PRINTS" id="PR01610">
    <property type="entry name" value="CD36ANTIGEN"/>
</dbReference>
<evidence type="ECO:0000256" key="13">
    <source>
        <dbReference type="SAM" id="MobiDB-lite"/>
    </source>
</evidence>
<keyword evidence="7 14" id="KW-1133">Transmembrane helix</keyword>